<accession>K5D827</accession>
<dbReference type="AlphaFoldDB" id="K5D827"/>
<gene>
    <name evidence="2" type="ORF">RBSH_01585</name>
</gene>
<feature type="compositionally biased region" description="Polar residues" evidence="1">
    <location>
        <begin position="15"/>
        <end position="31"/>
    </location>
</feature>
<sequence length="49" mass="5553">MMFKDPSWISVSLVADSTQTTPSAPSGTNDQPQRRRLKLQHPRMARLQS</sequence>
<protein>
    <submittedName>
        <fullName evidence="2">Uncharacterized protein</fullName>
    </submittedName>
</protein>
<feature type="compositionally biased region" description="Basic residues" evidence="1">
    <location>
        <begin position="34"/>
        <end position="49"/>
    </location>
</feature>
<dbReference type="PATRIC" id="fig|993517.3.peg.1727"/>
<comment type="caution">
    <text evidence="2">The sequence shown here is derived from an EMBL/GenBank/DDBJ whole genome shotgun (WGS) entry which is preliminary data.</text>
</comment>
<reference evidence="2 3" key="1">
    <citation type="journal article" date="2013" name="Mar. Genomics">
        <title>Expression of sulfatases in Rhodopirellula baltica and the diversity of sulfatases in the genus Rhodopirellula.</title>
        <authorList>
            <person name="Wegner C.E."/>
            <person name="Richter-Heitmann T."/>
            <person name="Klindworth A."/>
            <person name="Klockow C."/>
            <person name="Richter M."/>
            <person name="Achstetter T."/>
            <person name="Glockner F.O."/>
            <person name="Harder J."/>
        </authorList>
    </citation>
    <scope>NUCLEOTIDE SEQUENCE [LARGE SCALE GENOMIC DNA]</scope>
    <source>
        <strain evidence="2 3">SH28</strain>
    </source>
</reference>
<proteinExistence type="predicted"/>
<evidence type="ECO:0000256" key="1">
    <source>
        <dbReference type="SAM" id="MobiDB-lite"/>
    </source>
</evidence>
<dbReference type="Proteomes" id="UP000007993">
    <property type="component" value="Unassembled WGS sequence"/>
</dbReference>
<organism evidence="2 3">
    <name type="scientific">Rhodopirellula baltica SH28</name>
    <dbReference type="NCBI Taxonomy" id="993517"/>
    <lineage>
        <taxon>Bacteria</taxon>
        <taxon>Pseudomonadati</taxon>
        <taxon>Planctomycetota</taxon>
        <taxon>Planctomycetia</taxon>
        <taxon>Pirellulales</taxon>
        <taxon>Pirellulaceae</taxon>
        <taxon>Rhodopirellula</taxon>
    </lineage>
</organism>
<feature type="region of interest" description="Disordered" evidence="1">
    <location>
        <begin position="14"/>
        <end position="49"/>
    </location>
</feature>
<dbReference type="EMBL" id="AMCW01000040">
    <property type="protein sequence ID" value="EKK02892.1"/>
    <property type="molecule type" value="Genomic_DNA"/>
</dbReference>
<evidence type="ECO:0000313" key="3">
    <source>
        <dbReference type="Proteomes" id="UP000007993"/>
    </source>
</evidence>
<evidence type="ECO:0000313" key="2">
    <source>
        <dbReference type="EMBL" id="EKK02892.1"/>
    </source>
</evidence>
<name>K5D827_RHOBT</name>